<evidence type="ECO:0000256" key="4">
    <source>
        <dbReference type="ARBA" id="ARBA00022723"/>
    </source>
</evidence>
<dbReference type="InterPro" id="IPR006171">
    <property type="entry name" value="TOPRIM_dom"/>
</dbReference>
<comment type="subunit">
    <text evidence="12">Monomer.</text>
</comment>
<keyword evidence="16" id="KW-1185">Reference proteome</keyword>
<dbReference type="InterPro" id="IPR013824">
    <property type="entry name" value="Topo_IA_cen_sub1"/>
</dbReference>
<dbReference type="CDD" id="cd03362">
    <property type="entry name" value="TOPRIM_TopoIA_TopoIII"/>
    <property type="match status" value="1"/>
</dbReference>
<evidence type="ECO:0000256" key="7">
    <source>
        <dbReference type="ARBA" id="ARBA00022833"/>
    </source>
</evidence>
<dbReference type="Gene3D" id="1.10.290.10">
    <property type="entry name" value="Topoisomerase I, domain 4"/>
    <property type="match status" value="1"/>
</dbReference>
<feature type="site" description="Interaction with DNA" evidence="12">
    <location>
        <position position="505"/>
    </location>
</feature>
<dbReference type="GO" id="GO:0008270">
    <property type="term" value="F:zinc ion binding"/>
    <property type="evidence" value="ECO:0007669"/>
    <property type="project" value="UniProtKB-KW"/>
</dbReference>
<keyword evidence="10 12" id="KW-0238">DNA-binding</keyword>
<feature type="site" description="Interaction with DNA" evidence="12">
    <location>
        <position position="53"/>
    </location>
</feature>
<dbReference type="GO" id="GO:0003917">
    <property type="term" value="F:DNA topoisomerase type I (single strand cut, ATP-independent) activity"/>
    <property type="evidence" value="ECO:0007669"/>
    <property type="project" value="UniProtKB-UniRule"/>
</dbReference>
<dbReference type="InterPro" id="IPR013497">
    <property type="entry name" value="Topo_IA_cen"/>
</dbReference>
<dbReference type="InterPro" id="IPR000380">
    <property type="entry name" value="Topo_IA"/>
</dbReference>
<dbReference type="InterPro" id="IPR003602">
    <property type="entry name" value="Topo_IA_DNA-bd_dom"/>
</dbReference>
<dbReference type="PRINTS" id="PR00417">
    <property type="entry name" value="PRTPISMRASEI"/>
</dbReference>
<keyword evidence="5" id="KW-0677">Repeat</keyword>
<keyword evidence="9 12" id="KW-0799">Topoisomerase</keyword>
<dbReference type="PANTHER" id="PTHR11390:SF26">
    <property type="entry name" value="DNA TOPOISOMERASE 1"/>
    <property type="match status" value="1"/>
</dbReference>
<dbReference type="FunFam" id="1.10.290.10:FF:000003">
    <property type="entry name" value="DNA topoisomerase"/>
    <property type="match status" value="1"/>
</dbReference>
<dbReference type="GO" id="GO:0005694">
    <property type="term" value="C:chromosome"/>
    <property type="evidence" value="ECO:0007669"/>
    <property type="project" value="InterPro"/>
</dbReference>
<dbReference type="NCBIfam" id="NF005555">
    <property type="entry name" value="PRK07220.1"/>
    <property type="match status" value="1"/>
</dbReference>
<dbReference type="InterPro" id="IPR023405">
    <property type="entry name" value="Topo_IA_core_domain"/>
</dbReference>
<reference evidence="15" key="2">
    <citation type="submission" date="2022-09" db="EMBL/GenBank/DDBJ databases">
        <authorList>
            <person name="Sun Q."/>
            <person name="Ohkuma M."/>
        </authorList>
    </citation>
    <scope>NUCLEOTIDE SEQUENCE</scope>
    <source>
        <strain evidence="15">JCM 13583</strain>
    </source>
</reference>
<evidence type="ECO:0000256" key="3">
    <source>
        <dbReference type="ARBA" id="ARBA00009446"/>
    </source>
</evidence>
<dbReference type="Gene3D" id="3.40.50.140">
    <property type="match status" value="1"/>
</dbReference>
<dbReference type="Gene3D" id="3.30.65.10">
    <property type="entry name" value="Bacterial Topoisomerase I, domain 1"/>
    <property type="match status" value="1"/>
</dbReference>
<dbReference type="InterPro" id="IPR013498">
    <property type="entry name" value="Topo_IA_Znf"/>
</dbReference>
<comment type="function">
    <text evidence="12">Releases the supercoiling and torsional tension of DNA, which is introduced during the DNA replication and transcription, by transiently cleaving and rejoining one strand of the DNA duplex. Introduces a single-strand break via transesterification at a target site in duplex DNA. The scissile phosphodiester is attacked by the catalytic tyrosine of the enzyme, resulting in the formation of a DNA-(5'-phosphotyrosyl)-enzyme intermediate and the expulsion of a 3'-OH DNA strand. The free DNA strand then undergoes passage around the unbroken strand, thus removing DNA supercoils. Finally, in the religation step, the DNA 3'-OH attacks the covalent intermediate to expel the active-site tyrosine and restore the DNA phosphodiester backbone.</text>
</comment>
<comment type="caution">
    <text evidence="12">Lacks conserved residue(s) required for the propagation of feature annotation.</text>
</comment>
<accession>A0AA37F8S1</accession>
<dbReference type="Pfam" id="PF01751">
    <property type="entry name" value="Toprim"/>
    <property type="match status" value="1"/>
</dbReference>
<gene>
    <name evidence="12 15" type="primary">topA</name>
    <name evidence="15" type="ORF">GCM10007108_02390</name>
</gene>
<dbReference type="SMART" id="SM00437">
    <property type="entry name" value="TOP1Ac"/>
    <property type="match status" value="1"/>
</dbReference>
<dbReference type="EMBL" id="BMNY01000001">
    <property type="protein sequence ID" value="GGM67883.1"/>
    <property type="molecule type" value="Genomic_DNA"/>
</dbReference>
<dbReference type="Gene3D" id="1.10.460.10">
    <property type="entry name" value="Topoisomerase I, domain 2"/>
    <property type="match status" value="1"/>
</dbReference>
<dbReference type="PANTHER" id="PTHR11390">
    <property type="entry name" value="PROKARYOTIC DNA TOPOISOMERASE"/>
    <property type="match status" value="1"/>
</dbReference>
<evidence type="ECO:0000256" key="11">
    <source>
        <dbReference type="ARBA" id="ARBA00023235"/>
    </source>
</evidence>
<dbReference type="GO" id="GO:0006310">
    <property type="term" value="P:DNA recombination"/>
    <property type="evidence" value="ECO:0007669"/>
    <property type="project" value="TreeGrafter"/>
</dbReference>
<dbReference type="PROSITE" id="PS50880">
    <property type="entry name" value="TOPRIM"/>
    <property type="match status" value="1"/>
</dbReference>
<dbReference type="InterPro" id="IPR028612">
    <property type="entry name" value="Topoisom_1_IA"/>
</dbReference>
<dbReference type="CDD" id="cd00186">
    <property type="entry name" value="TOP1Ac"/>
    <property type="match status" value="1"/>
</dbReference>
<organism evidence="15 16">
    <name type="scientific">Thermogymnomonas acidicola</name>
    <dbReference type="NCBI Taxonomy" id="399579"/>
    <lineage>
        <taxon>Archaea</taxon>
        <taxon>Methanobacteriati</taxon>
        <taxon>Thermoplasmatota</taxon>
        <taxon>Thermoplasmata</taxon>
        <taxon>Thermoplasmatales</taxon>
        <taxon>Thermogymnomonas</taxon>
    </lineage>
</organism>
<dbReference type="InterPro" id="IPR003601">
    <property type="entry name" value="Topo_IA_2"/>
</dbReference>
<dbReference type="SMART" id="SM00436">
    <property type="entry name" value="TOP1Bc"/>
    <property type="match status" value="1"/>
</dbReference>
<comment type="caution">
    <text evidence="15">The sequence shown here is derived from an EMBL/GenBank/DDBJ whole genome shotgun (WGS) entry which is preliminary data.</text>
</comment>
<keyword evidence="7" id="KW-0862">Zinc</keyword>
<dbReference type="SUPFAM" id="SSF56712">
    <property type="entry name" value="Prokaryotic type I DNA topoisomerase"/>
    <property type="match status" value="1"/>
</dbReference>
<feature type="domain" description="Topo IA-type catalytic" evidence="14">
    <location>
        <begin position="161"/>
        <end position="571"/>
    </location>
</feature>
<dbReference type="InterPro" id="IPR013826">
    <property type="entry name" value="Topo_IA_cen_sub3"/>
</dbReference>
<evidence type="ECO:0000256" key="1">
    <source>
        <dbReference type="ARBA" id="ARBA00000213"/>
    </source>
</evidence>
<dbReference type="HAMAP" id="MF_00952">
    <property type="entry name" value="Topoisom_1_prok"/>
    <property type="match status" value="1"/>
</dbReference>
<feature type="region of interest" description="Interaction with DNA" evidence="12">
    <location>
        <begin position="199"/>
        <end position="204"/>
    </location>
</feature>
<dbReference type="AlphaFoldDB" id="A0AA37F8S1"/>
<feature type="site" description="Interaction with DNA" evidence="12">
    <location>
        <position position="175"/>
    </location>
</feature>
<evidence type="ECO:0000313" key="15">
    <source>
        <dbReference type="EMBL" id="GGM67883.1"/>
    </source>
</evidence>
<dbReference type="InterPro" id="IPR005739">
    <property type="entry name" value="TopoI_arch"/>
</dbReference>
<dbReference type="PROSITE" id="PS52039">
    <property type="entry name" value="TOPO_IA_2"/>
    <property type="match status" value="1"/>
</dbReference>
<feature type="site" description="Interaction with DNA" evidence="12">
    <location>
        <position position="171"/>
    </location>
</feature>
<dbReference type="Gene3D" id="2.70.20.10">
    <property type="entry name" value="Topoisomerase I, domain 3"/>
    <property type="match status" value="1"/>
</dbReference>
<feature type="domain" description="Toprim" evidence="13">
    <location>
        <begin position="2"/>
        <end position="135"/>
    </location>
</feature>
<dbReference type="NCBIfam" id="TIGR01057">
    <property type="entry name" value="topA_arch"/>
    <property type="match status" value="1"/>
</dbReference>
<evidence type="ECO:0000256" key="10">
    <source>
        <dbReference type="ARBA" id="ARBA00023125"/>
    </source>
</evidence>
<evidence type="ECO:0000256" key="8">
    <source>
        <dbReference type="ARBA" id="ARBA00022842"/>
    </source>
</evidence>
<proteinExistence type="inferred from homology"/>
<dbReference type="Pfam" id="PF01131">
    <property type="entry name" value="Topoisom_bac"/>
    <property type="match status" value="1"/>
</dbReference>
<dbReference type="Pfam" id="PF01396">
    <property type="entry name" value="Zn_ribbon_Top1"/>
    <property type="match status" value="1"/>
</dbReference>
<evidence type="ECO:0000259" key="14">
    <source>
        <dbReference type="PROSITE" id="PS52039"/>
    </source>
</evidence>
<dbReference type="GO" id="GO:0006265">
    <property type="term" value="P:DNA topological change"/>
    <property type="evidence" value="ECO:0007669"/>
    <property type="project" value="UniProtKB-UniRule"/>
</dbReference>
<comment type="cofactor">
    <cofactor evidence="2">
        <name>Mg(2+)</name>
        <dbReference type="ChEBI" id="CHEBI:18420"/>
    </cofactor>
</comment>
<reference evidence="15" key="1">
    <citation type="journal article" date="2014" name="Int. J. Syst. Evol. Microbiol.">
        <title>Complete genome sequence of Corynebacterium casei LMG S-19264T (=DSM 44701T), isolated from a smear-ripened cheese.</title>
        <authorList>
            <consortium name="US DOE Joint Genome Institute (JGI-PGF)"/>
            <person name="Walter F."/>
            <person name="Albersmeier A."/>
            <person name="Kalinowski J."/>
            <person name="Ruckert C."/>
        </authorList>
    </citation>
    <scope>NUCLEOTIDE SEQUENCE</scope>
    <source>
        <strain evidence="15">JCM 13583</strain>
    </source>
</reference>
<dbReference type="RefSeq" id="WP_188679629.1">
    <property type="nucleotide sequence ID" value="NZ_BMNY01000001.1"/>
</dbReference>
<name>A0AA37F8S1_9ARCH</name>
<evidence type="ECO:0000313" key="16">
    <source>
        <dbReference type="Proteomes" id="UP000632195"/>
    </source>
</evidence>
<dbReference type="Proteomes" id="UP000632195">
    <property type="component" value="Unassembled WGS sequence"/>
</dbReference>
<comment type="catalytic activity">
    <reaction evidence="1 12">
        <text>ATP-independent breakage of single-stranded DNA, followed by passage and rejoining.</text>
        <dbReference type="EC" id="5.6.2.1"/>
    </reaction>
</comment>
<sequence length="764" mass="87107">MKCAIITEKADVARRISFFLSEGKAKSKRSKGHNYIEFEKDGNTYVVVPLSGHIVEINFPPSMKDWKSVDLRKLVESETVIEVKNRSAYSTLKDIAADADQIIIATDYDREGELIGMEALNIVLEERQRRHLGMPDIKRAKFSALTRQEVTEAFSNLIDVNKAMADSAEAREVIDLLWGAVLTRFFSNATGRWGRDFLSIGRVQTPTLALIVKREREILSFVPEKFWRVFVSFDKGGTFRAEHVEGNIKDHRRVEEILSKVRGKDGRVRSFERWEEPIRRPAPFNTNEFLREASRIGISPANAMRIAESLYNRGYISYPRTDNTVYNRSLPLRKIVESLAETQFSREANMVLSLDSVRPSRGRTEATDHPPIYPASAAKKGELTGDYAKIYELVVRRFLATLYTDGTREVREATIEVSGEEFRARGVRVTEPGWLSIYTYHRQAEAFLPDLHSGEEVKAIDWYEEEDETKPPPRYDMSSLLRKMEELNLGTKSTRHDIIEKLQKRGFIEGNPVRPTPLGMSLIDSILTVESKISEPEMTAELEVDMDRIAENKVDKESVVNQSRKMLSSVLEDFREKEDIINGKIKEAENSGETVGLCPVHSREVIAIKKRDHYEIRCTVEGCPINYRLYARGSIKKTDERCSACSKPLIKVIRKGQSPELRCIDPACAFNVERSRMGKCPSDGGDLVVRQSRNGKRFLSCSNYPKCTVSYPLPQMGTVEPTGQVCQYCGAPILLSIRGRRRWRFCPKMDCQFNRRRGDEEPAS</sequence>
<dbReference type="GO" id="GO:0003677">
    <property type="term" value="F:DNA binding"/>
    <property type="evidence" value="ECO:0007669"/>
    <property type="project" value="UniProtKB-KW"/>
</dbReference>
<dbReference type="InterPro" id="IPR013825">
    <property type="entry name" value="Topo_IA_cen_sub2"/>
</dbReference>
<evidence type="ECO:0000259" key="13">
    <source>
        <dbReference type="PROSITE" id="PS50880"/>
    </source>
</evidence>
<comment type="similarity">
    <text evidence="3 12">Belongs to the type IA topoisomerase family.</text>
</comment>
<feature type="site" description="Interaction with DNA" evidence="12">
    <location>
        <position position="320"/>
    </location>
</feature>
<keyword evidence="6" id="KW-0863">Zinc-finger</keyword>
<evidence type="ECO:0000256" key="6">
    <source>
        <dbReference type="ARBA" id="ARBA00022771"/>
    </source>
</evidence>
<evidence type="ECO:0000256" key="5">
    <source>
        <dbReference type="ARBA" id="ARBA00022737"/>
    </source>
</evidence>
<keyword evidence="11 12" id="KW-0413">Isomerase</keyword>
<feature type="active site" description="O-(5'-phospho-DNA)-tyrosine intermediate" evidence="12">
    <location>
        <position position="318"/>
    </location>
</feature>
<evidence type="ECO:0000256" key="12">
    <source>
        <dbReference type="HAMAP-Rule" id="MF_00952"/>
    </source>
</evidence>
<dbReference type="InterPro" id="IPR034144">
    <property type="entry name" value="TOPRIM_TopoIII"/>
</dbReference>
<keyword evidence="4" id="KW-0479">Metal-binding</keyword>
<dbReference type="SMART" id="SM00493">
    <property type="entry name" value="TOPRIM"/>
    <property type="match status" value="1"/>
</dbReference>
<dbReference type="EC" id="5.6.2.1" evidence="12"/>
<dbReference type="GO" id="GO:0006281">
    <property type="term" value="P:DNA repair"/>
    <property type="evidence" value="ECO:0007669"/>
    <property type="project" value="TreeGrafter"/>
</dbReference>
<evidence type="ECO:0000256" key="2">
    <source>
        <dbReference type="ARBA" id="ARBA00001946"/>
    </source>
</evidence>
<protein>
    <recommendedName>
        <fullName evidence="12">DNA topoisomerase 1</fullName>
        <ecNumber evidence="12">5.6.2.1</ecNumber>
    </recommendedName>
    <alternativeName>
        <fullName evidence="12">DNA topoisomerase I</fullName>
    </alternativeName>
</protein>
<keyword evidence="8" id="KW-0460">Magnesium</keyword>
<evidence type="ECO:0000256" key="9">
    <source>
        <dbReference type="ARBA" id="ARBA00023029"/>
    </source>
</evidence>